<dbReference type="Proteomes" id="UP000887568">
    <property type="component" value="Unplaced"/>
</dbReference>
<dbReference type="AlphaFoldDB" id="A0A914BS08"/>
<protein>
    <submittedName>
        <fullName evidence="3">Uncharacterized protein</fullName>
    </submittedName>
</protein>
<name>A0A914BS08_PATMI</name>
<keyword evidence="2" id="KW-1133">Transmembrane helix</keyword>
<feature type="region of interest" description="Disordered" evidence="1">
    <location>
        <begin position="83"/>
        <end position="196"/>
    </location>
</feature>
<evidence type="ECO:0000256" key="2">
    <source>
        <dbReference type="SAM" id="Phobius"/>
    </source>
</evidence>
<keyword evidence="2" id="KW-0472">Membrane</keyword>
<sequence length="212" mass="23358">MYTTSEKTRGVLTPTVNRDKLTTSLPFNCNDCPPSSNPSVVRTVVIAGIVFAVLVIVVSIYNILHCVRYDPKRLRQLIGCCSRSKTPNRQSDPNDPSNLQMDRRPYESSIAGPTSDQPEHIEYMNVDVNAGSSTEHPRAHDGSVELPMDSAVPPSGRSRQSAQDAVETVEDPSYDWPAQSAHEDNSATGKPTDGYMELQEKPHTAVYTELKL</sequence>
<evidence type="ECO:0000313" key="3">
    <source>
        <dbReference type="EnsemblMetazoa" id="XP_038079083.1"/>
    </source>
</evidence>
<keyword evidence="4" id="KW-1185">Reference proteome</keyword>
<dbReference type="GeneID" id="119746293"/>
<dbReference type="EnsemblMetazoa" id="XM_038223155.1">
    <property type="protein sequence ID" value="XP_038079083.1"/>
    <property type="gene ID" value="LOC119746293"/>
</dbReference>
<accession>A0A914BS08</accession>
<feature type="transmembrane region" description="Helical" evidence="2">
    <location>
        <begin position="44"/>
        <end position="64"/>
    </location>
</feature>
<evidence type="ECO:0000256" key="1">
    <source>
        <dbReference type="SAM" id="MobiDB-lite"/>
    </source>
</evidence>
<feature type="compositionally biased region" description="Polar residues" evidence="1">
    <location>
        <begin position="83"/>
        <end position="100"/>
    </location>
</feature>
<evidence type="ECO:0000313" key="4">
    <source>
        <dbReference type="Proteomes" id="UP000887568"/>
    </source>
</evidence>
<dbReference type="RefSeq" id="XP_038079083.1">
    <property type="nucleotide sequence ID" value="XM_038223155.1"/>
</dbReference>
<proteinExistence type="predicted"/>
<reference evidence="3" key="1">
    <citation type="submission" date="2022-11" db="UniProtKB">
        <authorList>
            <consortium name="EnsemblMetazoa"/>
        </authorList>
    </citation>
    <scope>IDENTIFICATION</scope>
</reference>
<keyword evidence="2" id="KW-0812">Transmembrane</keyword>
<organism evidence="3 4">
    <name type="scientific">Patiria miniata</name>
    <name type="common">Bat star</name>
    <name type="synonym">Asterina miniata</name>
    <dbReference type="NCBI Taxonomy" id="46514"/>
    <lineage>
        <taxon>Eukaryota</taxon>
        <taxon>Metazoa</taxon>
        <taxon>Echinodermata</taxon>
        <taxon>Eleutherozoa</taxon>
        <taxon>Asterozoa</taxon>
        <taxon>Asteroidea</taxon>
        <taxon>Valvatacea</taxon>
        <taxon>Valvatida</taxon>
        <taxon>Asterinidae</taxon>
        <taxon>Patiria</taxon>
    </lineage>
</organism>